<proteinExistence type="predicted"/>
<evidence type="ECO:0000313" key="3">
    <source>
        <dbReference type="Proteomes" id="UP000277300"/>
    </source>
</evidence>
<evidence type="ECO:0000313" key="4">
    <source>
        <dbReference type="Proteomes" id="UP000284657"/>
    </source>
</evidence>
<dbReference type="AlphaFoldDB" id="A0A3F2RWX2"/>
<dbReference type="Proteomes" id="UP000284657">
    <property type="component" value="Unassembled WGS sequence"/>
</dbReference>
<gene>
    <name evidence="1" type="ORF">BBJ29_007314</name>
    <name evidence="2" type="ORF">BBP00_00002577</name>
</gene>
<dbReference type="EMBL" id="MBDO02000046">
    <property type="protein sequence ID" value="RLN65857.1"/>
    <property type="molecule type" value="Genomic_DNA"/>
</dbReference>
<dbReference type="Proteomes" id="UP000277300">
    <property type="component" value="Unassembled WGS sequence"/>
</dbReference>
<dbReference type="EMBL" id="MBAD02000659">
    <property type="protein sequence ID" value="RLN64561.1"/>
    <property type="molecule type" value="Genomic_DNA"/>
</dbReference>
<name>A0A3F2RWX2_9STRA</name>
<sequence>MKKQKCTYAARREEAEELRKVVSLLSSELQELRIRSLSPEDRALLDPVVQNTVAENNLLTSVTNNQQLGVANAQSLLSQCLGGQESHPLYTNISLTKDWDERRATLMAAHQRYETAEGDLCAVHLEVVHFPGVESLQQVWDALQFHYNNIEIDISEQLGDITVRDDYDSIKGSVYNTHVLSQTENCTPIESSIVTFSHLFTENDEGFGGQACGILALDSIDDDELYPYLPSERVRLDTSGAVVLTARIRPKILDPKQGKNKTASPDVDDEIVVTLRRAAFLKLYNPGFPMPEAARQELQVGIGRWGDIMIKTIRSYLCSVS</sequence>
<organism evidence="2 3">
    <name type="scientific">Phytophthora kernoviae</name>
    <dbReference type="NCBI Taxonomy" id="325452"/>
    <lineage>
        <taxon>Eukaryota</taxon>
        <taxon>Sar</taxon>
        <taxon>Stramenopiles</taxon>
        <taxon>Oomycota</taxon>
        <taxon>Peronosporomycetes</taxon>
        <taxon>Peronosporales</taxon>
        <taxon>Peronosporaceae</taxon>
        <taxon>Phytophthora</taxon>
    </lineage>
</organism>
<evidence type="ECO:0000313" key="1">
    <source>
        <dbReference type="EMBL" id="RLN64561.1"/>
    </source>
</evidence>
<accession>A0A3F2RWX2</accession>
<reference evidence="3 4" key="1">
    <citation type="submission" date="2018-07" db="EMBL/GenBank/DDBJ databases">
        <title>Genome sequencing of oomycete isolates from Chile give support for New Zealand origin for Phytophthora kernoviae and make available the first Nothophytophthora sp. genome.</title>
        <authorList>
            <person name="Studholme D.J."/>
            <person name="Sanfuentes E."/>
            <person name="Panda P."/>
            <person name="Hill R."/>
            <person name="Sambles C."/>
            <person name="Grant M."/>
            <person name="Williams N.M."/>
            <person name="Mcdougal R.L."/>
        </authorList>
    </citation>
    <scope>NUCLEOTIDE SEQUENCE [LARGE SCALE GENOMIC DNA]</scope>
    <source>
        <strain evidence="2">Chile6</strain>
        <strain evidence="1">Chile7</strain>
    </source>
</reference>
<dbReference type="OrthoDB" id="101062at2759"/>
<comment type="caution">
    <text evidence="2">The sequence shown here is derived from an EMBL/GenBank/DDBJ whole genome shotgun (WGS) entry which is preliminary data.</text>
</comment>
<evidence type="ECO:0000313" key="2">
    <source>
        <dbReference type="EMBL" id="RLN65857.1"/>
    </source>
</evidence>
<protein>
    <submittedName>
        <fullName evidence="2">Uncharacterized protein</fullName>
    </submittedName>
</protein>